<dbReference type="Proteomes" id="UP000054248">
    <property type="component" value="Unassembled WGS sequence"/>
</dbReference>
<dbReference type="HOGENOM" id="CLU_1286072_0_0_1"/>
<reference evidence="2" key="2">
    <citation type="submission" date="2015-01" db="EMBL/GenBank/DDBJ databases">
        <title>Evolutionary Origins and Diversification of the Mycorrhizal Mutualists.</title>
        <authorList>
            <consortium name="DOE Joint Genome Institute"/>
            <consortium name="Mycorrhizal Genomics Consortium"/>
            <person name="Kohler A."/>
            <person name="Kuo A."/>
            <person name="Nagy L.G."/>
            <person name="Floudas D."/>
            <person name="Copeland A."/>
            <person name="Barry K.W."/>
            <person name="Cichocki N."/>
            <person name="Veneault-Fourrey C."/>
            <person name="LaButti K."/>
            <person name="Lindquist E.A."/>
            <person name="Lipzen A."/>
            <person name="Lundell T."/>
            <person name="Morin E."/>
            <person name="Murat C."/>
            <person name="Riley R."/>
            <person name="Ohm R."/>
            <person name="Sun H."/>
            <person name="Tunlid A."/>
            <person name="Henrissat B."/>
            <person name="Grigoriev I.V."/>
            <person name="Hibbett D.S."/>
            <person name="Martin F."/>
        </authorList>
    </citation>
    <scope>NUCLEOTIDE SEQUENCE [LARGE SCALE GENOMIC DNA]</scope>
    <source>
        <strain evidence="2">MUT 4182</strain>
    </source>
</reference>
<sequence>MADWRVVYEKRWACWSRFAAGVEGGCSMTIIDRNRTTSSAWYTHPLPPLRLLQPHAHLHSQPSSSPSSSAFQLAAPTRDTLVPRLSELRVIWRGSAAEEVAEEVAEVERWDHMGHCGDGWGHNDRSKRYQEASVHSDFRKPIHQLQKTQTSTCSCTVGTQSWEGPHQNLAQAGLQEKRDSHTSSHGFESQTLGQISWSCSFLSVSSAPMVLQWNT</sequence>
<feature type="non-terminal residue" evidence="1">
    <location>
        <position position="215"/>
    </location>
</feature>
<accession>A0A0C3KPC9</accession>
<reference evidence="1 2" key="1">
    <citation type="submission" date="2014-04" db="EMBL/GenBank/DDBJ databases">
        <authorList>
            <consortium name="DOE Joint Genome Institute"/>
            <person name="Kuo A."/>
            <person name="Girlanda M."/>
            <person name="Perotto S."/>
            <person name="Kohler A."/>
            <person name="Nagy L.G."/>
            <person name="Floudas D."/>
            <person name="Copeland A."/>
            <person name="Barry K.W."/>
            <person name="Cichocki N."/>
            <person name="Veneault-Fourrey C."/>
            <person name="LaButti K."/>
            <person name="Lindquist E.A."/>
            <person name="Lipzen A."/>
            <person name="Lundell T."/>
            <person name="Morin E."/>
            <person name="Murat C."/>
            <person name="Sun H."/>
            <person name="Tunlid A."/>
            <person name="Henrissat B."/>
            <person name="Grigoriev I.V."/>
            <person name="Hibbett D.S."/>
            <person name="Martin F."/>
            <person name="Nordberg H.P."/>
            <person name="Cantor M.N."/>
            <person name="Hua S.X."/>
        </authorList>
    </citation>
    <scope>NUCLEOTIDE SEQUENCE [LARGE SCALE GENOMIC DNA]</scope>
    <source>
        <strain evidence="1 2">MUT 4182</strain>
    </source>
</reference>
<dbReference type="EMBL" id="KN823089">
    <property type="protein sequence ID" value="KIO23263.1"/>
    <property type="molecule type" value="Genomic_DNA"/>
</dbReference>
<evidence type="ECO:0000313" key="1">
    <source>
        <dbReference type="EMBL" id="KIO23263.1"/>
    </source>
</evidence>
<name>A0A0C3KPC9_9AGAM</name>
<dbReference type="AlphaFoldDB" id="A0A0C3KPC9"/>
<evidence type="ECO:0000313" key="2">
    <source>
        <dbReference type="Proteomes" id="UP000054248"/>
    </source>
</evidence>
<gene>
    <name evidence="1" type="ORF">M407DRAFT_111075</name>
</gene>
<organism evidence="1 2">
    <name type="scientific">Tulasnella calospora MUT 4182</name>
    <dbReference type="NCBI Taxonomy" id="1051891"/>
    <lineage>
        <taxon>Eukaryota</taxon>
        <taxon>Fungi</taxon>
        <taxon>Dikarya</taxon>
        <taxon>Basidiomycota</taxon>
        <taxon>Agaricomycotina</taxon>
        <taxon>Agaricomycetes</taxon>
        <taxon>Cantharellales</taxon>
        <taxon>Tulasnellaceae</taxon>
        <taxon>Tulasnella</taxon>
    </lineage>
</organism>
<protein>
    <submittedName>
        <fullName evidence="1">Uncharacterized protein</fullName>
    </submittedName>
</protein>
<proteinExistence type="predicted"/>
<keyword evidence="2" id="KW-1185">Reference proteome</keyword>